<evidence type="ECO:0000313" key="1">
    <source>
        <dbReference type="EMBL" id="MTK22606.1"/>
    </source>
</evidence>
<dbReference type="RefSeq" id="WP_006783391.1">
    <property type="nucleotide sequence ID" value="NZ_RCYV01000017.1"/>
</dbReference>
<dbReference type="EMBL" id="WMQE01000045">
    <property type="protein sequence ID" value="MTK22606.1"/>
    <property type="molecule type" value="Genomic_DNA"/>
</dbReference>
<proteinExistence type="predicted"/>
<dbReference type="EMBL" id="WMQV01000029">
    <property type="protein sequence ID" value="MTL95038.1"/>
    <property type="molecule type" value="Genomic_DNA"/>
</dbReference>
<reference evidence="2 3" key="1">
    <citation type="journal article" date="2019" name="Nat. Med.">
        <title>A library of human gut bacterial isolates paired with longitudinal multiomics data enables mechanistic microbiome research.</title>
        <authorList>
            <person name="Poyet M."/>
            <person name="Groussin M."/>
            <person name="Gibbons S.M."/>
            <person name="Avila-Pacheco J."/>
            <person name="Jiang X."/>
            <person name="Kearney S.M."/>
            <person name="Perrotta A.R."/>
            <person name="Berdy B."/>
            <person name="Zhao S."/>
            <person name="Lieberman T.D."/>
            <person name="Swanson P.K."/>
            <person name="Smith M."/>
            <person name="Roesemann S."/>
            <person name="Alexander J.E."/>
            <person name="Rich S.A."/>
            <person name="Livny J."/>
            <person name="Vlamakis H."/>
            <person name="Clish C."/>
            <person name="Bullock K."/>
            <person name="Deik A."/>
            <person name="Scott J."/>
            <person name="Pierce K.A."/>
            <person name="Xavier R.J."/>
            <person name="Alm E.J."/>
        </authorList>
    </citation>
    <scope>NUCLEOTIDE SEQUENCE</scope>
    <source>
        <strain evidence="2">BIOML-A179</strain>
        <strain evidence="1 3">BIOML-A198</strain>
    </source>
</reference>
<organism evidence="2">
    <name type="scientific">Turicibacter sanguinis</name>
    <dbReference type="NCBI Taxonomy" id="154288"/>
    <lineage>
        <taxon>Bacteria</taxon>
        <taxon>Bacillati</taxon>
        <taxon>Bacillota</taxon>
        <taxon>Erysipelotrichia</taxon>
        <taxon>Erysipelotrichales</taxon>
        <taxon>Turicibacteraceae</taxon>
        <taxon>Turicibacter</taxon>
    </lineage>
</organism>
<accession>A0A6I3NDC4</accession>
<name>A0A6I3NDC4_9FIRM</name>
<sequence>MGVNDLFYTDKATLMGVIASKPNEWGIVEQTYEFIAEDIPCSITPISTYHSQQKYGIASNVSFEVSMDHIESCESATRVEVDGVTYQVRTYTVYPAFMCLPKTITYGLKR</sequence>
<evidence type="ECO:0000313" key="2">
    <source>
        <dbReference type="EMBL" id="MTL95038.1"/>
    </source>
</evidence>
<dbReference type="AlphaFoldDB" id="A0A6I3NDC4"/>
<gene>
    <name evidence="2" type="ORF">GMA64_10900</name>
    <name evidence="1" type="ORF">GMA92_14450</name>
</gene>
<comment type="caution">
    <text evidence="2">The sequence shown here is derived from an EMBL/GenBank/DDBJ whole genome shotgun (WGS) entry which is preliminary data.</text>
</comment>
<dbReference type="Proteomes" id="UP000487649">
    <property type="component" value="Unassembled WGS sequence"/>
</dbReference>
<evidence type="ECO:0000313" key="3">
    <source>
        <dbReference type="Proteomes" id="UP000487649"/>
    </source>
</evidence>
<protein>
    <submittedName>
        <fullName evidence="2">Uncharacterized protein</fullName>
    </submittedName>
</protein>